<proteinExistence type="inferred from homology"/>
<dbReference type="PANTHER" id="PTHR43212:SF3">
    <property type="entry name" value="QUERCETIN 2,3-DIOXYGENASE"/>
    <property type="match status" value="1"/>
</dbReference>
<feature type="binding site" evidence="2">
    <location>
        <position position="57"/>
    </location>
    <ligand>
        <name>Fe cation</name>
        <dbReference type="ChEBI" id="CHEBI:24875"/>
    </ligand>
</feature>
<feature type="domain" description="Pirin N-terminal" evidence="4">
    <location>
        <begin position="10"/>
        <end position="119"/>
    </location>
</feature>
<dbReference type="RefSeq" id="WP_127111535.1">
    <property type="nucleotide sequence ID" value="NZ_RZGR01000041.1"/>
</dbReference>
<dbReference type="InterPro" id="IPR003829">
    <property type="entry name" value="Pirin_N_dom"/>
</dbReference>
<dbReference type="PANTHER" id="PTHR43212">
    <property type="entry name" value="QUERCETIN 2,3-DIOXYGENASE"/>
    <property type="match status" value="1"/>
</dbReference>
<comment type="similarity">
    <text evidence="1 3">Belongs to the pirin family.</text>
</comment>
<evidence type="ECO:0000259" key="4">
    <source>
        <dbReference type="Pfam" id="PF02678"/>
    </source>
</evidence>
<sequence length="232" mass="26316">MIQIRKSDDRGISQMDWLNSLHTFSFAQYRDPKFMRFGDLRVINEDIVQPGMGFGRHPHRDMEIVSYVVEGQLEHKDSMGNGSIIKAGEIQIMTAGAGVEHSEFNHSNTDLLHFLQIWIIPEQLGLAPRYQQISIRPSQNKLVLIGSRDGSDTAVTIHQDIRLYACFLQDNHTLNHTLQQGRMGWLQLIKGSITVNGEQMEAGDGAAIREDILMISCLGQAEFLFFDLMARF</sequence>
<dbReference type="Proteomes" id="UP000288012">
    <property type="component" value="Unassembled WGS sequence"/>
</dbReference>
<evidence type="ECO:0000256" key="3">
    <source>
        <dbReference type="RuleBase" id="RU003457"/>
    </source>
</evidence>
<dbReference type="Gene3D" id="2.60.120.10">
    <property type="entry name" value="Jelly Rolls"/>
    <property type="match status" value="2"/>
</dbReference>
<dbReference type="InterPro" id="IPR041602">
    <property type="entry name" value="Quercetinase_C"/>
</dbReference>
<keyword evidence="2" id="KW-0479">Metal-binding</keyword>
<evidence type="ECO:0000256" key="1">
    <source>
        <dbReference type="ARBA" id="ARBA00008416"/>
    </source>
</evidence>
<comment type="caution">
    <text evidence="6">The sequence shown here is derived from an EMBL/GenBank/DDBJ whole genome shotgun (WGS) entry which is preliminary data.</text>
</comment>
<comment type="cofactor">
    <cofactor evidence="2">
        <name>Fe cation</name>
        <dbReference type="ChEBI" id="CHEBI:24875"/>
    </cofactor>
    <text evidence="2">Binds 1 Fe cation per subunit.</text>
</comment>
<feature type="binding site" evidence="2">
    <location>
        <position position="101"/>
    </location>
    <ligand>
        <name>Fe cation</name>
        <dbReference type="ChEBI" id="CHEBI:24875"/>
    </ligand>
</feature>
<dbReference type="Pfam" id="PF17954">
    <property type="entry name" value="Pirin_C_2"/>
    <property type="match status" value="1"/>
</dbReference>
<dbReference type="Pfam" id="PF02678">
    <property type="entry name" value="Pirin"/>
    <property type="match status" value="1"/>
</dbReference>
<feature type="domain" description="Quercetin 2,3-dioxygenase C-terminal cupin" evidence="5">
    <location>
        <begin position="144"/>
        <end position="228"/>
    </location>
</feature>
<reference evidence="6 7" key="1">
    <citation type="submission" date="2018-12" db="EMBL/GenBank/DDBJ databases">
        <title>Legionella sp,whole genome shotgun sequence.</title>
        <authorList>
            <person name="Wu H."/>
        </authorList>
    </citation>
    <scope>NUCLEOTIDE SEQUENCE [LARGE SCALE GENOMIC DNA]</scope>
    <source>
        <strain evidence="7">km714</strain>
    </source>
</reference>
<dbReference type="InterPro" id="IPR014710">
    <property type="entry name" value="RmlC-like_jellyroll"/>
</dbReference>
<gene>
    <name evidence="6" type="ORF">EKM59_10665</name>
</gene>
<keyword evidence="7" id="KW-1185">Reference proteome</keyword>
<keyword evidence="2" id="KW-0408">Iron</keyword>
<dbReference type="CDD" id="cd02910">
    <property type="entry name" value="cupin_Yhhw_N"/>
    <property type="match status" value="1"/>
</dbReference>
<evidence type="ECO:0000313" key="7">
    <source>
        <dbReference type="Proteomes" id="UP000288012"/>
    </source>
</evidence>
<protein>
    <submittedName>
        <fullName evidence="6">Pirin family protein</fullName>
    </submittedName>
</protein>
<dbReference type="InterPro" id="IPR011051">
    <property type="entry name" value="RmlC_Cupin_sf"/>
</dbReference>
<dbReference type="InterPro" id="IPR012093">
    <property type="entry name" value="Pirin"/>
</dbReference>
<dbReference type="AlphaFoldDB" id="A0A433JGV8"/>
<evidence type="ECO:0000313" key="6">
    <source>
        <dbReference type="EMBL" id="RUQ81506.1"/>
    </source>
</evidence>
<dbReference type="PIRSF" id="PIRSF006232">
    <property type="entry name" value="Pirin"/>
    <property type="match status" value="1"/>
</dbReference>
<dbReference type="SUPFAM" id="SSF51182">
    <property type="entry name" value="RmlC-like cupins"/>
    <property type="match status" value="1"/>
</dbReference>
<name>A0A433JGV8_9GAMM</name>
<feature type="binding site" evidence="2">
    <location>
        <position position="103"/>
    </location>
    <ligand>
        <name>Fe cation</name>
        <dbReference type="ChEBI" id="CHEBI:24875"/>
    </ligand>
</feature>
<dbReference type="CDD" id="cd20311">
    <property type="entry name" value="cupin_Yhhw_C"/>
    <property type="match status" value="1"/>
</dbReference>
<dbReference type="GO" id="GO:0046872">
    <property type="term" value="F:metal ion binding"/>
    <property type="evidence" value="ECO:0007669"/>
    <property type="project" value="UniProtKB-KW"/>
</dbReference>
<feature type="binding site" evidence="2">
    <location>
        <position position="59"/>
    </location>
    <ligand>
        <name>Fe cation</name>
        <dbReference type="ChEBI" id="CHEBI:24875"/>
    </ligand>
</feature>
<accession>A0A433JGV8</accession>
<evidence type="ECO:0000259" key="5">
    <source>
        <dbReference type="Pfam" id="PF17954"/>
    </source>
</evidence>
<evidence type="ECO:0000256" key="2">
    <source>
        <dbReference type="PIRSR" id="PIRSR006232-1"/>
    </source>
</evidence>
<organism evidence="6 7">
    <name type="scientific">Legionella septentrionalis</name>
    <dbReference type="NCBI Taxonomy" id="2498109"/>
    <lineage>
        <taxon>Bacteria</taxon>
        <taxon>Pseudomonadati</taxon>
        <taxon>Pseudomonadota</taxon>
        <taxon>Gammaproteobacteria</taxon>
        <taxon>Legionellales</taxon>
        <taxon>Legionellaceae</taxon>
        <taxon>Legionella</taxon>
    </lineage>
</organism>
<dbReference type="EMBL" id="RZGR01000041">
    <property type="protein sequence ID" value="RUQ81506.1"/>
    <property type="molecule type" value="Genomic_DNA"/>
</dbReference>